<dbReference type="Proteomes" id="UP000316801">
    <property type="component" value="Unassembled WGS sequence"/>
</dbReference>
<accession>A0A549T9E7</accession>
<dbReference type="SUPFAM" id="SSF54909">
    <property type="entry name" value="Dimeric alpha+beta barrel"/>
    <property type="match status" value="1"/>
</dbReference>
<dbReference type="Gene3D" id="3.30.70.100">
    <property type="match status" value="1"/>
</dbReference>
<comment type="caution">
    <text evidence="2">The sequence shown here is derived from an EMBL/GenBank/DDBJ whole genome shotgun (WGS) entry which is preliminary data.</text>
</comment>
<proteinExistence type="predicted"/>
<dbReference type="InterPro" id="IPR007138">
    <property type="entry name" value="ABM_dom"/>
</dbReference>
<dbReference type="PANTHER" id="PTHR37811">
    <property type="entry name" value="BLL5343 PROTEIN"/>
    <property type="match status" value="1"/>
</dbReference>
<organism evidence="2 3">
    <name type="scientific">Rhizobium straminoryzae</name>
    <dbReference type="NCBI Taxonomy" id="1387186"/>
    <lineage>
        <taxon>Bacteria</taxon>
        <taxon>Pseudomonadati</taxon>
        <taxon>Pseudomonadota</taxon>
        <taxon>Alphaproteobacteria</taxon>
        <taxon>Hyphomicrobiales</taxon>
        <taxon>Rhizobiaceae</taxon>
        <taxon>Rhizobium/Agrobacterium group</taxon>
        <taxon>Rhizobium</taxon>
    </lineage>
</organism>
<name>A0A549T9E7_9HYPH</name>
<dbReference type="InterPro" id="IPR011008">
    <property type="entry name" value="Dimeric_a/b-barrel"/>
</dbReference>
<protein>
    <submittedName>
        <fullName evidence="2">Antibiotic biosynthesis monooxygenase</fullName>
    </submittedName>
</protein>
<dbReference type="Pfam" id="PF03992">
    <property type="entry name" value="ABM"/>
    <property type="match status" value="1"/>
</dbReference>
<evidence type="ECO:0000313" key="2">
    <source>
        <dbReference type="EMBL" id="TRL38504.1"/>
    </source>
</evidence>
<evidence type="ECO:0000259" key="1">
    <source>
        <dbReference type="Pfam" id="PF03992"/>
    </source>
</evidence>
<gene>
    <name evidence="2" type="ORF">FNA46_12235</name>
</gene>
<keyword evidence="2" id="KW-0560">Oxidoreductase</keyword>
<dbReference type="PANTHER" id="PTHR37811:SF2">
    <property type="entry name" value="ABM DOMAIN-CONTAINING PROTEIN"/>
    <property type="match status" value="1"/>
</dbReference>
<sequence length="126" mass="13981">MSLPSFATLPAPPYHVVTFASQRTDGDNGYGAMADAMLALAGQQPGFLGAESARDEAGFGITNSYWRDEESIRAWKQVVDHLAAQRRGRRDWYRHYAVRIGVIHRAYGFDRPETAAATDENAFEST</sequence>
<evidence type="ECO:0000313" key="3">
    <source>
        <dbReference type="Proteomes" id="UP000316801"/>
    </source>
</evidence>
<dbReference type="RefSeq" id="WP_143125487.1">
    <property type="nucleotide sequence ID" value="NZ_VJMG01000030.1"/>
</dbReference>
<dbReference type="AlphaFoldDB" id="A0A549T9E7"/>
<dbReference type="InterPro" id="IPR052936">
    <property type="entry name" value="Jasmonate_Hydroxylase-like"/>
</dbReference>
<keyword evidence="2" id="KW-0503">Monooxygenase</keyword>
<dbReference type="EMBL" id="VJMG01000030">
    <property type="protein sequence ID" value="TRL38504.1"/>
    <property type="molecule type" value="Genomic_DNA"/>
</dbReference>
<keyword evidence="3" id="KW-1185">Reference proteome</keyword>
<reference evidence="2 3" key="1">
    <citation type="submission" date="2019-07" db="EMBL/GenBank/DDBJ databases">
        <title>Ln-dependent methylotrophs.</title>
        <authorList>
            <person name="Tani A."/>
        </authorList>
    </citation>
    <scope>NUCLEOTIDE SEQUENCE [LARGE SCALE GENOMIC DNA]</scope>
    <source>
        <strain evidence="2 3">SM12</strain>
    </source>
</reference>
<feature type="domain" description="ABM" evidence="1">
    <location>
        <begin position="23"/>
        <end position="86"/>
    </location>
</feature>
<dbReference type="GO" id="GO:0004497">
    <property type="term" value="F:monooxygenase activity"/>
    <property type="evidence" value="ECO:0007669"/>
    <property type="project" value="UniProtKB-KW"/>
</dbReference>